<evidence type="ECO:0000313" key="3">
    <source>
        <dbReference type="Proteomes" id="UP000594001"/>
    </source>
</evidence>
<sequence length="1023" mass="114777">MTLKFGFQWQDLYDSEKLSVLHQHFLQHLNRSDPQLYAEVYETTPHNNDVLIPLALAIESFIVDLFDLHDAVQDYYDDHHQFRLASQFKRNFIQREVLHAYSSAASIDGNAILLQLSTRLGQSIDPTNEVYFARLGLAALSRQDEEAILLFRQYAAWAYYSKEGQQRHEHGFLFKKPQPINPQQRFPIQRDLQHGITSPTIKPRTGFDVTDNGISSPHAVDEAFYCIKCHDRGKDTCRTGFKSTEGTFKNDDLGQPLSGCPLDQKISEMNVLFEHGQVIAALAVVTLDNPMVAATGHRICYDCARSCIFQKQDPVDIPSIETRLLKQVLALPYGFEIYSLLTRWNPLNLNAPYPAPDSGYHVLVVGQGPSGFALAHLMMQLGHRVTAIDGLKIEPLSRDLNDPAIPIQYITDHYERLSERYAKGFGGVAEYGITARWEKNFLFVIRLLLERRSLYQCLDGVRLGSNMTLKGAFYEHGFDHVALCLGAGSPTLLSLENMTIPGVRLASDFLMALHLGDAAKFDSKTTLRIQLPLAVIGAGLTAVDTATEALAYYPHKVMNFYQRYQAIVDRDGIEKANELLKADPAVAETFLSHGKILFDETLLAKHENRQPNYLPFLNEWGGVTVYYRKRIQDAPSYRLNPHELKSALMEGVRLVENATPLKIIADDTGRLTSVEFNVDGQSQSIALKTLLVAAGTKPNTVLAQEFPDLKLDGHFFKAISSDSFFVSATEDGRYVSYLGDLHPNYSGSVVKALASAKMAAPKIHAQLMQTSPHLKNFIANDFVSTITDMRVDSQWVHLTIYSPAAARAYQSGQFFKFQPYGTEFTEAIPLSPINVDVITGNIEFNIQIVGATTRKLYELQLNERVFLMGPAGSALKFPSDHRVLFITDPNATVDVISPIMNHICNSYHQIVAEIRDITLADFDGFNAVFITGSLDFVELFKHTFKTLHIPCYTFVHTHLQCMMKQVCAQCIYTTTDPKTGFLSVQFGCAKSIENIQKLSYPAVNKRNKNEQLEETILGAFTTH</sequence>
<dbReference type="Pfam" id="PF07992">
    <property type="entry name" value="Pyr_redox_2"/>
    <property type="match status" value="1"/>
</dbReference>
<keyword evidence="2" id="KW-0560">Oxidoreductase</keyword>
<dbReference type="SUPFAM" id="SSF63380">
    <property type="entry name" value="Riboflavin synthase domain-like"/>
    <property type="match status" value="1"/>
</dbReference>
<evidence type="ECO:0000259" key="1">
    <source>
        <dbReference type="Pfam" id="PF07992"/>
    </source>
</evidence>
<dbReference type="GO" id="GO:0004355">
    <property type="term" value="F:glutamate synthase (NADPH) activity"/>
    <property type="evidence" value="ECO:0007669"/>
    <property type="project" value="UniProtKB-EC"/>
</dbReference>
<keyword evidence="3" id="KW-1185">Reference proteome</keyword>
<dbReference type="Gene3D" id="1.10.1060.10">
    <property type="entry name" value="Alpha-helical ferredoxin"/>
    <property type="match status" value="1"/>
</dbReference>
<dbReference type="RefSeq" id="WP_350331749.1">
    <property type="nucleotide sequence ID" value="NZ_CP054719.1"/>
</dbReference>
<feature type="domain" description="FAD/NAD(P)-binding" evidence="1">
    <location>
        <begin position="360"/>
        <end position="711"/>
    </location>
</feature>
<dbReference type="GO" id="GO:0051536">
    <property type="term" value="F:iron-sulfur cluster binding"/>
    <property type="evidence" value="ECO:0007669"/>
    <property type="project" value="InterPro"/>
</dbReference>
<dbReference type="InterPro" id="IPR023753">
    <property type="entry name" value="FAD/NAD-binding_dom"/>
</dbReference>
<dbReference type="InterPro" id="IPR050353">
    <property type="entry name" value="PyrK_electron_transfer"/>
</dbReference>
<dbReference type="PANTHER" id="PTHR43513">
    <property type="entry name" value="DIHYDROOROTATE DEHYDROGENASE B (NAD(+)), ELECTRON TRANSFER SUBUNIT"/>
    <property type="match status" value="1"/>
</dbReference>
<gene>
    <name evidence="2" type="primary">gltB</name>
    <name evidence="2" type="ORF">CPBP_00976</name>
</gene>
<dbReference type="Proteomes" id="UP000594001">
    <property type="component" value="Chromosome"/>
</dbReference>
<dbReference type="Gene3D" id="2.40.30.10">
    <property type="entry name" value="Translation factors"/>
    <property type="match status" value="1"/>
</dbReference>
<name>A0A7L9RUU0_9PROT</name>
<dbReference type="EC" id="1.4.1.13" evidence="2"/>
<dbReference type="InterPro" id="IPR017938">
    <property type="entry name" value="Riboflavin_synthase-like_b-brl"/>
</dbReference>
<proteinExistence type="predicted"/>
<dbReference type="PANTHER" id="PTHR43513:SF3">
    <property type="entry name" value="DIHYDROOROTATE DEHYDROGENASE B (NAD(+)), ELECTRON TRANSFER SUBUNIT-RELATED"/>
    <property type="match status" value="1"/>
</dbReference>
<dbReference type="AlphaFoldDB" id="A0A7L9RUU0"/>
<accession>A0A7L9RUU0</accession>
<organism evidence="2 3">
    <name type="scientific">Candidatus Bodocaedibacter vickermanii</name>
    <dbReference type="NCBI Taxonomy" id="2741701"/>
    <lineage>
        <taxon>Bacteria</taxon>
        <taxon>Pseudomonadati</taxon>
        <taxon>Pseudomonadota</taxon>
        <taxon>Alphaproteobacteria</taxon>
        <taxon>Holosporales</taxon>
        <taxon>Candidatus Paracaedibacteraceae</taxon>
        <taxon>Candidatus Bodocaedibacter</taxon>
    </lineage>
</organism>
<evidence type="ECO:0000313" key="2">
    <source>
        <dbReference type="EMBL" id="QOL20195.1"/>
    </source>
</evidence>
<dbReference type="KEGG" id="pbal:CPBP_00976"/>
<dbReference type="InterPro" id="IPR009051">
    <property type="entry name" value="Helical_ferredxn"/>
</dbReference>
<reference evidence="2 3" key="1">
    <citation type="submission" date="2020-06" db="EMBL/GenBank/DDBJ databases">
        <title>The endosymbiont of the kinetoplastid Bodo saltans is a Paracaedibacter-like alpha-proteobacterium possessing a putative toxin-antitoxin system.</title>
        <authorList>
            <person name="Midha S."/>
            <person name="Rigden D.J."/>
            <person name="Siozios S."/>
            <person name="Hurst G.D.D."/>
            <person name="Jackson A.P."/>
        </authorList>
    </citation>
    <scope>NUCLEOTIDE SEQUENCE [LARGE SCALE GENOMIC DNA]</scope>
    <source>
        <strain evidence="2">Lake Konstanz</strain>
    </source>
</reference>
<protein>
    <submittedName>
        <fullName evidence="2">Glutamate synthase [NADPH] small chain</fullName>
        <ecNumber evidence="2">1.4.1.13</ecNumber>
    </submittedName>
</protein>
<dbReference type="SUPFAM" id="SSF51905">
    <property type="entry name" value="FAD/NAD(P)-binding domain"/>
    <property type="match status" value="1"/>
</dbReference>
<dbReference type="InterPro" id="IPR036188">
    <property type="entry name" value="FAD/NAD-bd_sf"/>
</dbReference>
<dbReference type="EMBL" id="CP054719">
    <property type="protein sequence ID" value="QOL20195.1"/>
    <property type="molecule type" value="Genomic_DNA"/>
</dbReference>